<dbReference type="Gene3D" id="3.10.450.50">
    <property type="match status" value="1"/>
</dbReference>
<comment type="caution">
    <text evidence="2">The sequence shown here is derived from an EMBL/GenBank/DDBJ whole genome shotgun (WGS) entry which is preliminary data.</text>
</comment>
<dbReference type="Proteomes" id="UP001296706">
    <property type="component" value="Unassembled WGS sequence"/>
</dbReference>
<accession>A0ABX1RBL0</accession>
<keyword evidence="3" id="KW-1185">Reference proteome</keyword>
<organism evidence="2 3">
    <name type="scientific">Pseudonocardia xinjiangensis</name>
    <dbReference type="NCBI Taxonomy" id="75289"/>
    <lineage>
        <taxon>Bacteria</taxon>
        <taxon>Bacillati</taxon>
        <taxon>Actinomycetota</taxon>
        <taxon>Actinomycetes</taxon>
        <taxon>Pseudonocardiales</taxon>
        <taxon>Pseudonocardiaceae</taxon>
        <taxon>Pseudonocardia</taxon>
    </lineage>
</organism>
<feature type="domain" description="SnoaL-like" evidence="1">
    <location>
        <begin position="14"/>
        <end position="118"/>
    </location>
</feature>
<evidence type="ECO:0000313" key="3">
    <source>
        <dbReference type="Proteomes" id="UP001296706"/>
    </source>
</evidence>
<dbReference type="Pfam" id="PF12680">
    <property type="entry name" value="SnoaL_2"/>
    <property type="match status" value="1"/>
</dbReference>
<dbReference type="SUPFAM" id="SSF54427">
    <property type="entry name" value="NTF2-like"/>
    <property type="match status" value="1"/>
</dbReference>
<dbReference type="InterPro" id="IPR037401">
    <property type="entry name" value="SnoaL-like"/>
</dbReference>
<evidence type="ECO:0000313" key="2">
    <source>
        <dbReference type="EMBL" id="NMH76804.1"/>
    </source>
</evidence>
<protein>
    <submittedName>
        <fullName evidence="2">Nuclear transport factor 2 family protein</fullName>
    </submittedName>
</protein>
<evidence type="ECO:0000259" key="1">
    <source>
        <dbReference type="Pfam" id="PF12680"/>
    </source>
</evidence>
<dbReference type="EMBL" id="JAAXKY010000013">
    <property type="protein sequence ID" value="NMH76804.1"/>
    <property type="molecule type" value="Genomic_DNA"/>
</dbReference>
<name>A0ABX1RBL0_9PSEU</name>
<gene>
    <name evidence="2" type="ORF">HF577_06780</name>
</gene>
<reference evidence="2 3" key="1">
    <citation type="submission" date="2020-04" db="EMBL/GenBank/DDBJ databases">
        <authorList>
            <person name="Klaysubun C."/>
            <person name="Duangmal K."/>
            <person name="Lipun K."/>
        </authorList>
    </citation>
    <scope>NUCLEOTIDE SEQUENCE [LARGE SCALE GENOMIC DNA]</scope>
    <source>
        <strain evidence="2 3">JCM 11839</strain>
    </source>
</reference>
<proteinExistence type="predicted"/>
<dbReference type="InterPro" id="IPR032710">
    <property type="entry name" value="NTF2-like_dom_sf"/>
</dbReference>
<sequence>MFVELSKVHIDQVVAEYLRAWAEQDPDLIPGIFTEDATYQEGGYAEPMLGVASIRSYWQKKVVESQDNITCRHLLTSVDQETGRVTVKWEAEFDDRDDSFRKRIMEVALLTFEDGRISSLEEYWTSQKIRPLDQRQLPG</sequence>